<keyword evidence="6" id="KW-0720">Serine protease</keyword>
<keyword evidence="3" id="KW-0800">Toxin</keyword>
<evidence type="ECO:0000256" key="9">
    <source>
        <dbReference type="ARBA" id="ARBA00055534"/>
    </source>
</evidence>
<evidence type="ECO:0000256" key="11">
    <source>
        <dbReference type="SAM" id="SignalP"/>
    </source>
</evidence>
<dbReference type="InterPro" id="IPR001254">
    <property type="entry name" value="Trypsin_dom"/>
</dbReference>
<accession>A0A821P535</accession>
<dbReference type="Proteomes" id="UP000663880">
    <property type="component" value="Unassembled WGS sequence"/>
</dbReference>
<keyword evidence="11" id="KW-0732">Signal</keyword>
<evidence type="ECO:0000256" key="2">
    <source>
        <dbReference type="ARBA" id="ARBA00007664"/>
    </source>
</evidence>
<protein>
    <recommendedName>
        <fullName evidence="12">Peptidase S1 domain-containing protein</fullName>
    </recommendedName>
</protein>
<dbReference type="OrthoDB" id="9425590at2759"/>
<dbReference type="InterPro" id="IPR009003">
    <property type="entry name" value="Peptidase_S1_PA"/>
</dbReference>
<keyword evidence="5" id="KW-0378">Hydrolase</keyword>
<dbReference type="GO" id="GO:0004252">
    <property type="term" value="F:serine-type endopeptidase activity"/>
    <property type="evidence" value="ECO:0007669"/>
    <property type="project" value="InterPro"/>
</dbReference>
<dbReference type="GO" id="GO:0006508">
    <property type="term" value="P:proteolysis"/>
    <property type="evidence" value="ECO:0007669"/>
    <property type="project" value="UniProtKB-KW"/>
</dbReference>
<evidence type="ECO:0000256" key="10">
    <source>
        <dbReference type="ARBA" id="ARBA00084094"/>
    </source>
</evidence>
<dbReference type="Gene3D" id="2.40.10.10">
    <property type="entry name" value="Trypsin-like serine proteases"/>
    <property type="match status" value="1"/>
</dbReference>
<dbReference type="PANTHER" id="PTHR24276:SF91">
    <property type="entry name" value="AT26814P-RELATED"/>
    <property type="match status" value="1"/>
</dbReference>
<dbReference type="CDD" id="cd00190">
    <property type="entry name" value="Tryp_SPc"/>
    <property type="match status" value="1"/>
</dbReference>
<dbReference type="InterPro" id="IPR001314">
    <property type="entry name" value="Peptidase_S1A"/>
</dbReference>
<keyword evidence="8" id="KW-1199">Hemostasis impairing toxin</keyword>
<evidence type="ECO:0000256" key="5">
    <source>
        <dbReference type="ARBA" id="ARBA00022801"/>
    </source>
</evidence>
<dbReference type="EMBL" id="CAJOBZ010000005">
    <property type="protein sequence ID" value="CAF4796594.1"/>
    <property type="molecule type" value="Genomic_DNA"/>
</dbReference>
<evidence type="ECO:0000256" key="8">
    <source>
        <dbReference type="ARBA" id="ARBA00023240"/>
    </source>
</evidence>
<evidence type="ECO:0000313" key="13">
    <source>
        <dbReference type="EMBL" id="CAF4796594.1"/>
    </source>
</evidence>
<dbReference type="InterPro" id="IPR050430">
    <property type="entry name" value="Peptidase_S1"/>
</dbReference>
<keyword evidence="4" id="KW-0645">Protease</keyword>
<evidence type="ECO:0000259" key="12">
    <source>
        <dbReference type="PROSITE" id="PS50240"/>
    </source>
</evidence>
<evidence type="ECO:0000313" key="14">
    <source>
        <dbReference type="Proteomes" id="UP000663880"/>
    </source>
</evidence>
<dbReference type="PANTHER" id="PTHR24276">
    <property type="entry name" value="POLYSERASE-RELATED"/>
    <property type="match status" value="1"/>
</dbReference>
<feature type="signal peptide" evidence="11">
    <location>
        <begin position="1"/>
        <end position="17"/>
    </location>
</feature>
<dbReference type="SMART" id="SM00020">
    <property type="entry name" value="Tryp_SPc"/>
    <property type="match status" value="1"/>
</dbReference>
<feature type="chain" id="PRO_5032397086" description="Peptidase S1 domain-containing protein" evidence="11">
    <location>
        <begin position="18"/>
        <end position="273"/>
    </location>
</feature>
<dbReference type="PRINTS" id="PR00722">
    <property type="entry name" value="CHYMOTRYPSIN"/>
</dbReference>
<proteinExistence type="inferred from homology"/>
<sequence>MRIFSVFLSICVASSLASSCGLRLPSGKSERKPRIVGGTETTIDKHPSAAVLLDYNQNLNHHWHKCSAVIVNVRSVVTAAACVREFIPVTTWRVRVGSSFLSSGGIIHTASRLFLHPDYNMCTRDNDIAIIRLATAIEYNENVQRAYIAGKNYIVYENQAVVAVGWGIYDQVTYPGRGSEQLREVVVRTTNWEKCGEVYKRRTGLNVSQSMLCTNTEIGRRQCQGDTGGPIYHNGVFVGVHVWDDVERDCSNPDVPAINMKVSNYVDWISQNV</sequence>
<evidence type="ECO:0000256" key="7">
    <source>
        <dbReference type="ARBA" id="ARBA00023157"/>
    </source>
</evidence>
<dbReference type="GO" id="GO:0005576">
    <property type="term" value="C:extracellular region"/>
    <property type="evidence" value="ECO:0007669"/>
    <property type="project" value="UniProtKB-SubCell"/>
</dbReference>
<keyword evidence="14" id="KW-1185">Reference proteome</keyword>
<evidence type="ECO:0000256" key="3">
    <source>
        <dbReference type="ARBA" id="ARBA00022656"/>
    </source>
</evidence>
<dbReference type="SUPFAM" id="SSF50494">
    <property type="entry name" value="Trypsin-like serine proteases"/>
    <property type="match status" value="1"/>
</dbReference>
<comment type="similarity">
    <text evidence="2">Belongs to the peptidase S1 family.</text>
</comment>
<evidence type="ECO:0000256" key="4">
    <source>
        <dbReference type="ARBA" id="ARBA00022670"/>
    </source>
</evidence>
<comment type="caution">
    <text evidence="13">The sequence shown here is derived from an EMBL/GenBank/DDBJ whole genome shotgun (WGS) entry which is preliminary data.</text>
</comment>
<dbReference type="GO" id="GO:0090729">
    <property type="term" value="F:toxin activity"/>
    <property type="evidence" value="ECO:0007669"/>
    <property type="project" value="UniProtKB-KW"/>
</dbReference>
<dbReference type="PROSITE" id="PS51257">
    <property type="entry name" value="PROKAR_LIPOPROTEIN"/>
    <property type="match status" value="1"/>
</dbReference>
<dbReference type="AlphaFoldDB" id="A0A821P535"/>
<evidence type="ECO:0000256" key="6">
    <source>
        <dbReference type="ARBA" id="ARBA00022825"/>
    </source>
</evidence>
<dbReference type="FunFam" id="2.40.10.10:FF:000068">
    <property type="entry name" value="transmembrane protease serine 2"/>
    <property type="match status" value="1"/>
</dbReference>
<dbReference type="PROSITE" id="PS50240">
    <property type="entry name" value="TRYPSIN_DOM"/>
    <property type="match status" value="1"/>
</dbReference>
<gene>
    <name evidence="13" type="ORF">PMACD_LOCUS3191</name>
</gene>
<feature type="domain" description="Peptidase S1" evidence="12">
    <location>
        <begin position="35"/>
        <end position="273"/>
    </location>
</feature>
<dbReference type="InterPro" id="IPR043504">
    <property type="entry name" value="Peptidase_S1_PA_chymotrypsin"/>
</dbReference>
<keyword evidence="7" id="KW-1015">Disulfide bond</keyword>
<name>A0A821P535_9NEOP</name>
<comment type="function">
    <text evidence="9">Fibrinolytic activity; shows preferential cleavage of Arg-Gly bonds in all three fibrinogen chains. Contact with the caterpillars causes severe bleeding, due the anticoagulant effect of the protein.</text>
</comment>
<dbReference type="Pfam" id="PF00089">
    <property type="entry name" value="Trypsin"/>
    <property type="match status" value="1"/>
</dbReference>
<organism evidence="13 14">
    <name type="scientific">Pieris macdunnoughi</name>
    <dbReference type="NCBI Taxonomy" id="345717"/>
    <lineage>
        <taxon>Eukaryota</taxon>
        <taxon>Metazoa</taxon>
        <taxon>Ecdysozoa</taxon>
        <taxon>Arthropoda</taxon>
        <taxon>Hexapoda</taxon>
        <taxon>Insecta</taxon>
        <taxon>Pterygota</taxon>
        <taxon>Neoptera</taxon>
        <taxon>Endopterygota</taxon>
        <taxon>Lepidoptera</taxon>
        <taxon>Glossata</taxon>
        <taxon>Ditrysia</taxon>
        <taxon>Papilionoidea</taxon>
        <taxon>Pieridae</taxon>
        <taxon>Pierinae</taxon>
        <taxon>Pieris</taxon>
    </lineage>
</organism>
<comment type="subcellular location">
    <subcellularLocation>
        <location evidence="1">Secreted</location>
        <location evidence="1">Extracellular space</location>
    </subcellularLocation>
</comment>
<reference evidence="13" key="1">
    <citation type="submission" date="2021-02" db="EMBL/GenBank/DDBJ databases">
        <authorList>
            <person name="Steward A R."/>
        </authorList>
    </citation>
    <scope>NUCLEOTIDE SEQUENCE</scope>
</reference>
<evidence type="ECO:0000256" key="1">
    <source>
        <dbReference type="ARBA" id="ARBA00004239"/>
    </source>
</evidence>
<keyword evidence="10" id="KW-1205">Fibrinolytic toxin</keyword>